<dbReference type="Gene3D" id="3.90.550.10">
    <property type="entry name" value="Spore Coat Polysaccharide Biosynthesis Protein SpsA, Chain A"/>
    <property type="match status" value="1"/>
</dbReference>
<dbReference type="InterPro" id="IPR050748">
    <property type="entry name" value="Glycosyltrans_8_dom-fam"/>
</dbReference>
<protein>
    <submittedName>
        <fullName evidence="4">Lipopolysaccharide biosynthesis glycosyltransferase</fullName>
    </submittedName>
</protein>
<dbReference type="InterPro" id="IPR002495">
    <property type="entry name" value="Glyco_trans_8"/>
</dbReference>
<dbReference type="PANTHER" id="PTHR13778:SF47">
    <property type="entry name" value="LIPOPOLYSACCHARIDE 1,3-GALACTOSYLTRANSFERASE"/>
    <property type="match status" value="1"/>
</dbReference>
<dbReference type="CDD" id="cd04194">
    <property type="entry name" value="GT8_A4GalT_like"/>
    <property type="match status" value="1"/>
</dbReference>
<keyword evidence="3" id="KW-0479">Metal-binding</keyword>
<evidence type="ECO:0000256" key="2">
    <source>
        <dbReference type="ARBA" id="ARBA00022679"/>
    </source>
</evidence>
<dbReference type="Pfam" id="PF01501">
    <property type="entry name" value="Glyco_transf_8"/>
    <property type="match status" value="1"/>
</dbReference>
<keyword evidence="5" id="KW-1185">Reference proteome</keyword>
<name>A0ABU1WLX6_9BURK</name>
<dbReference type="EMBL" id="JAVDWU010000003">
    <property type="protein sequence ID" value="MDR7150054.1"/>
    <property type="molecule type" value="Genomic_DNA"/>
</dbReference>
<evidence type="ECO:0000313" key="5">
    <source>
        <dbReference type="Proteomes" id="UP001265700"/>
    </source>
</evidence>
<dbReference type="SUPFAM" id="SSF53448">
    <property type="entry name" value="Nucleotide-diphospho-sugar transferases"/>
    <property type="match status" value="1"/>
</dbReference>
<sequence>MTKNNTEEPICIIAGADAAFALPLTVTLHSALRRLDRRRAVEIVVADGGLGEDNRARIETTLGQVHPQLTLRFAEPRMERVSGLNSALYSSSAYLRIMIPEFLPKERKRALYLDSDILVTADLAALWDIDMGVFPLWAVQNYSLGDFERQVRAPFPELAAPEDGVYFNSGMLLFNLPVWRAENISERTFKFLDQHSHRLSFPDQDALNAILAGHWGRLDPRWNMQMSNLGVVPSLEAPTLQPADPTAIRSLSGICHFTVKKPWRPDYTGRLGWAWAIEAVRTGWMSLYSASALLARQTVTRNRARIRRRLGI</sequence>
<dbReference type="InterPro" id="IPR029044">
    <property type="entry name" value="Nucleotide-diphossugar_trans"/>
</dbReference>
<proteinExistence type="predicted"/>
<evidence type="ECO:0000256" key="1">
    <source>
        <dbReference type="ARBA" id="ARBA00022676"/>
    </source>
</evidence>
<keyword evidence="1" id="KW-0328">Glycosyltransferase</keyword>
<evidence type="ECO:0000313" key="4">
    <source>
        <dbReference type="EMBL" id="MDR7150054.1"/>
    </source>
</evidence>
<organism evidence="4 5">
    <name type="scientific">Hydrogenophaga palleronii</name>
    <dbReference type="NCBI Taxonomy" id="65655"/>
    <lineage>
        <taxon>Bacteria</taxon>
        <taxon>Pseudomonadati</taxon>
        <taxon>Pseudomonadota</taxon>
        <taxon>Betaproteobacteria</taxon>
        <taxon>Burkholderiales</taxon>
        <taxon>Comamonadaceae</taxon>
        <taxon>Hydrogenophaga</taxon>
    </lineage>
</organism>
<gene>
    <name evidence="4" type="ORF">J2W49_002009</name>
</gene>
<evidence type="ECO:0000256" key="3">
    <source>
        <dbReference type="ARBA" id="ARBA00022723"/>
    </source>
</evidence>
<reference evidence="4 5" key="1">
    <citation type="submission" date="2023-07" db="EMBL/GenBank/DDBJ databases">
        <title>Sorghum-associated microbial communities from plants grown in Nebraska, USA.</title>
        <authorList>
            <person name="Schachtman D."/>
        </authorList>
    </citation>
    <scope>NUCLEOTIDE SEQUENCE [LARGE SCALE GENOMIC DNA]</scope>
    <source>
        <strain evidence="4 5">4249</strain>
    </source>
</reference>
<comment type="caution">
    <text evidence="4">The sequence shown here is derived from an EMBL/GenBank/DDBJ whole genome shotgun (WGS) entry which is preliminary data.</text>
</comment>
<keyword evidence="2" id="KW-0808">Transferase</keyword>
<dbReference type="RefSeq" id="WP_310315113.1">
    <property type="nucleotide sequence ID" value="NZ_JAVDWU010000003.1"/>
</dbReference>
<accession>A0ABU1WLX6</accession>
<dbReference type="PANTHER" id="PTHR13778">
    <property type="entry name" value="GLYCOSYLTRANSFERASE 8 DOMAIN-CONTAINING PROTEIN"/>
    <property type="match status" value="1"/>
</dbReference>
<dbReference type="Proteomes" id="UP001265700">
    <property type="component" value="Unassembled WGS sequence"/>
</dbReference>